<dbReference type="Proteomes" id="UP000318102">
    <property type="component" value="Unassembled WGS sequence"/>
</dbReference>
<evidence type="ECO:0000313" key="1">
    <source>
        <dbReference type="EMBL" id="TVX94085.1"/>
    </source>
</evidence>
<accession>A0A559J2I0</accession>
<organism evidence="1 2">
    <name type="scientific">Paenibacillus agilis</name>
    <dbReference type="NCBI Taxonomy" id="3020863"/>
    <lineage>
        <taxon>Bacteria</taxon>
        <taxon>Bacillati</taxon>
        <taxon>Bacillota</taxon>
        <taxon>Bacilli</taxon>
        <taxon>Bacillales</taxon>
        <taxon>Paenibacillaceae</taxon>
        <taxon>Paenibacillus</taxon>
    </lineage>
</organism>
<comment type="caution">
    <text evidence="1">The sequence shown here is derived from an EMBL/GenBank/DDBJ whole genome shotgun (WGS) entry which is preliminary data.</text>
</comment>
<dbReference type="OrthoDB" id="9794377at2"/>
<evidence type="ECO:0000313" key="2">
    <source>
        <dbReference type="Proteomes" id="UP000318102"/>
    </source>
</evidence>
<proteinExistence type="predicted"/>
<dbReference type="EMBL" id="VNJK01000001">
    <property type="protein sequence ID" value="TVX94085.1"/>
    <property type="molecule type" value="Genomic_DNA"/>
</dbReference>
<sequence length="273" mass="32235">MKIWGTVFEENKLGDEAFNNQDYELAYQKYSYVYKNLLEDKAKSAAIAFEKQQRDMANKLESEGKYEEAITVYEEFEKSGMPISADKNDRSIKTYGEIRRKIEALKEQVQLVEMITPALEGDYSSTFEWLEKVVNDYYKDPLYNYFKAKKSIASLDSAAAKYFLYRIDPQYEGMLKDEVLALKELYIPRSDWNKLYYQYIEEVYPPEVRKHLPEPRKSMSKEEVLYGTNLGKPTEKRVDEEDFVEKWIYRNKDGNVYIEFSSLGDVQQILFSS</sequence>
<keyword evidence="2" id="KW-1185">Reference proteome</keyword>
<gene>
    <name evidence="1" type="ORF">FPZ44_14095</name>
</gene>
<protein>
    <recommendedName>
        <fullName evidence="3">Tetratricopeptide repeat protein</fullName>
    </recommendedName>
</protein>
<dbReference type="RefSeq" id="WP_144991190.1">
    <property type="nucleotide sequence ID" value="NZ_VNJK01000001.1"/>
</dbReference>
<name>A0A559J2I0_9BACL</name>
<reference evidence="1 2" key="1">
    <citation type="submission" date="2019-07" db="EMBL/GenBank/DDBJ databases">
        <authorList>
            <person name="Kim J."/>
        </authorList>
    </citation>
    <scope>NUCLEOTIDE SEQUENCE [LARGE SCALE GENOMIC DNA]</scope>
    <source>
        <strain evidence="1 2">N4</strain>
    </source>
</reference>
<dbReference type="AlphaFoldDB" id="A0A559J2I0"/>
<evidence type="ECO:0008006" key="3">
    <source>
        <dbReference type="Google" id="ProtNLM"/>
    </source>
</evidence>